<dbReference type="PANTHER" id="PTHR43648:SF1">
    <property type="entry name" value="ELECTRON TRANSFER FLAVOPROTEIN BETA SUBUNIT LYSINE METHYLTRANSFERASE"/>
    <property type="match status" value="1"/>
</dbReference>
<reference evidence="5" key="1">
    <citation type="journal article" date="2019" name="Int. J. Syst. Evol. Microbiol.">
        <title>The Global Catalogue of Microorganisms (GCM) 10K type strain sequencing project: providing services to taxonomists for standard genome sequencing and annotation.</title>
        <authorList>
            <consortium name="The Broad Institute Genomics Platform"/>
            <consortium name="The Broad Institute Genome Sequencing Center for Infectious Disease"/>
            <person name="Wu L."/>
            <person name="Ma J."/>
        </authorList>
    </citation>
    <scope>NUCLEOTIDE SEQUENCE [LARGE SCALE GENOMIC DNA]</scope>
    <source>
        <strain evidence="5">CCUG 60214</strain>
    </source>
</reference>
<dbReference type="Pfam" id="PF05175">
    <property type="entry name" value="MTS"/>
    <property type="match status" value="1"/>
</dbReference>
<gene>
    <name evidence="4" type="ORF">ACFQ3T_20000</name>
</gene>
<proteinExistence type="predicted"/>
<feature type="domain" description="Methyltransferase small" evidence="3">
    <location>
        <begin position="49"/>
        <end position="128"/>
    </location>
</feature>
<dbReference type="PANTHER" id="PTHR43648">
    <property type="entry name" value="ELECTRON TRANSFER FLAVOPROTEIN BETA SUBUNIT LYSINE METHYLTRANSFERASE"/>
    <property type="match status" value="1"/>
</dbReference>
<dbReference type="InterPro" id="IPR050078">
    <property type="entry name" value="Ribosomal_L11_MeTrfase_PrmA"/>
</dbReference>
<organism evidence="4 5">
    <name type="scientific">Saccharothrix hoggarensis</name>
    <dbReference type="NCBI Taxonomy" id="913853"/>
    <lineage>
        <taxon>Bacteria</taxon>
        <taxon>Bacillati</taxon>
        <taxon>Actinomycetota</taxon>
        <taxon>Actinomycetes</taxon>
        <taxon>Pseudonocardiales</taxon>
        <taxon>Pseudonocardiaceae</taxon>
        <taxon>Saccharothrix</taxon>
    </lineage>
</organism>
<dbReference type="Proteomes" id="UP001597168">
    <property type="component" value="Unassembled WGS sequence"/>
</dbReference>
<dbReference type="GO" id="GO:0008168">
    <property type="term" value="F:methyltransferase activity"/>
    <property type="evidence" value="ECO:0007669"/>
    <property type="project" value="UniProtKB-KW"/>
</dbReference>
<name>A0ABW3QX60_9PSEU</name>
<dbReference type="Gene3D" id="3.40.50.150">
    <property type="entry name" value="Vaccinia Virus protein VP39"/>
    <property type="match status" value="1"/>
</dbReference>
<dbReference type="SUPFAM" id="SSF53335">
    <property type="entry name" value="S-adenosyl-L-methionine-dependent methyltransferases"/>
    <property type="match status" value="1"/>
</dbReference>
<dbReference type="InterPro" id="IPR007848">
    <property type="entry name" value="Small_mtfrase_dom"/>
</dbReference>
<evidence type="ECO:0000313" key="4">
    <source>
        <dbReference type="EMBL" id="MFD1149424.1"/>
    </source>
</evidence>
<protein>
    <submittedName>
        <fullName evidence="4">Class I SAM-dependent methyltransferase</fullName>
    </submittedName>
</protein>
<dbReference type="GO" id="GO:0032259">
    <property type="term" value="P:methylation"/>
    <property type="evidence" value="ECO:0007669"/>
    <property type="project" value="UniProtKB-KW"/>
</dbReference>
<accession>A0ABW3QX60</accession>
<evidence type="ECO:0000256" key="2">
    <source>
        <dbReference type="ARBA" id="ARBA00022679"/>
    </source>
</evidence>
<keyword evidence="5" id="KW-1185">Reference proteome</keyword>
<dbReference type="InterPro" id="IPR029063">
    <property type="entry name" value="SAM-dependent_MTases_sf"/>
</dbReference>
<keyword evidence="1 4" id="KW-0489">Methyltransferase</keyword>
<evidence type="ECO:0000313" key="5">
    <source>
        <dbReference type="Proteomes" id="UP001597168"/>
    </source>
</evidence>
<keyword evidence="2" id="KW-0808">Transferase</keyword>
<dbReference type="EMBL" id="JBHTLK010000105">
    <property type="protein sequence ID" value="MFD1149424.1"/>
    <property type="molecule type" value="Genomic_DNA"/>
</dbReference>
<comment type="caution">
    <text evidence="4">The sequence shown here is derived from an EMBL/GenBank/DDBJ whole genome shotgun (WGS) entry which is preliminary data.</text>
</comment>
<sequence length="203" mass="21664">MEDFIRSTTTPRPVPLTPDIVLRTADDVITLWERTGSTEPPFWAFPWAGGQALARHVLDHPDLVAGRRVLDLASGSGLVAVAAARAGGAVTANDIDPAALAAITLNARANDVTLTLAAGDLLDTTPDTDVLLAGDVFYDRDMAARVEPFLLAAHRRGALVLVGDPQRSFMPRGWTRLAAYPVPVPPDLEGVTTRTTTVWRPAP</sequence>
<evidence type="ECO:0000259" key="3">
    <source>
        <dbReference type="Pfam" id="PF05175"/>
    </source>
</evidence>
<evidence type="ECO:0000256" key="1">
    <source>
        <dbReference type="ARBA" id="ARBA00022603"/>
    </source>
</evidence>
<dbReference type="RefSeq" id="WP_380724832.1">
    <property type="nucleotide sequence ID" value="NZ_JBHTLK010000105.1"/>
</dbReference>